<dbReference type="InterPro" id="IPR032828">
    <property type="entry name" value="PolyA_RNA-bd"/>
</dbReference>
<evidence type="ECO:0000259" key="10">
    <source>
        <dbReference type="Pfam" id="PF12627"/>
    </source>
</evidence>
<dbReference type="InterPro" id="IPR002646">
    <property type="entry name" value="PolA_pol_head_dom"/>
</dbReference>
<dbReference type="SUPFAM" id="SSF81891">
    <property type="entry name" value="Poly A polymerase C-terminal region-like"/>
    <property type="match status" value="1"/>
</dbReference>
<dbReference type="Proteomes" id="UP000054396">
    <property type="component" value="Unassembled WGS sequence"/>
</dbReference>
<dbReference type="GO" id="GO:0046872">
    <property type="term" value="F:metal ion binding"/>
    <property type="evidence" value="ECO:0007669"/>
    <property type="project" value="UniProtKB-KW"/>
</dbReference>
<dbReference type="GO" id="GO:0000166">
    <property type="term" value="F:nucleotide binding"/>
    <property type="evidence" value="ECO:0007669"/>
    <property type="project" value="UniProtKB-KW"/>
</dbReference>
<keyword evidence="5" id="KW-0479">Metal-binding</keyword>
<evidence type="ECO:0000256" key="5">
    <source>
        <dbReference type="ARBA" id="ARBA00022723"/>
    </source>
</evidence>
<dbReference type="SUPFAM" id="SSF81301">
    <property type="entry name" value="Nucleotidyltransferase"/>
    <property type="match status" value="1"/>
</dbReference>
<sequence length="387" mass="41099">MTRVTGDWLSGTGTQTVLGMLEAAGHEGFAVGGCVRNALLGVAVSDVDISTDARPERVMELAKAAGLKAVPTGIDHGTVTIVVAGEGFEVTTYRADVETDGRRAVVRFADDIAQDAVRRDFTMNALYAARDGQLVDPLGGLPDLHARRVRFIEDADRRIREDYLRILRFFRFSAWYGDPETGMDPEALAAIAGNLDGLDTLSRERVGGEMLKILAAPDPVMAVSVMERVGVLPHVLPGGSARALGPLRLLETQVGLEPDPLRRLAATGFADGAALRLSKARQKVLDLFHALVPQTASGAEIAYRHGAATARDVLVLRAATLEQPLAPDALSGLEAAAQARCPVTARDLMPAYKGAALGEALRALEARWIASGFTLDKPALLATLPEG</sequence>
<evidence type="ECO:0000256" key="8">
    <source>
        <dbReference type="RuleBase" id="RU003953"/>
    </source>
</evidence>
<keyword evidence="6" id="KW-0547">Nucleotide-binding</keyword>
<dbReference type="CDD" id="cd05398">
    <property type="entry name" value="NT_ClassII-CCAase"/>
    <property type="match status" value="1"/>
</dbReference>
<evidence type="ECO:0000256" key="6">
    <source>
        <dbReference type="ARBA" id="ARBA00022741"/>
    </source>
</evidence>
<evidence type="ECO:0000313" key="11">
    <source>
        <dbReference type="EMBL" id="KUF09553.1"/>
    </source>
</evidence>
<evidence type="ECO:0000256" key="2">
    <source>
        <dbReference type="ARBA" id="ARBA00022679"/>
    </source>
</evidence>
<evidence type="ECO:0000313" key="12">
    <source>
        <dbReference type="Proteomes" id="UP000054396"/>
    </source>
</evidence>
<dbReference type="PANTHER" id="PTHR46173:SF1">
    <property type="entry name" value="CCA TRNA NUCLEOTIDYLTRANSFERASE 1, MITOCHONDRIAL"/>
    <property type="match status" value="1"/>
</dbReference>
<keyword evidence="12" id="KW-1185">Reference proteome</keyword>
<dbReference type="RefSeq" id="WP_058863388.1">
    <property type="nucleotide sequence ID" value="NZ_LPXO01000012.1"/>
</dbReference>
<keyword evidence="4" id="KW-0548">Nucleotidyltransferase</keyword>
<dbReference type="Gene3D" id="3.30.460.10">
    <property type="entry name" value="Beta Polymerase, domain 2"/>
    <property type="match status" value="1"/>
</dbReference>
<dbReference type="InterPro" id="IPR043519">
    <property type="entry name" value="NT_sf"/>
</dbReference>
<dbReference type="GO" id="GO:0016779">
    <property type="term" value="F:nucleotidyltransferase activity"/>
    <property type="evidence" value="ECO:0007669"/>
    <property type="project" value="UniProtKB-KW"/>
</dbReference>
<organism evidence="11 12">
    <name type="scientific">Pseudoponticoccus marisrubri</name>
    <dbReference type="NCBI Taxonomy" id="1685382"/>
    <lineage>
        <taxon>Bacteria</taxon>
        <taxon>Pseudomonadati</taxon>
        <taxon>Pseudomonadota</taxon>
        <taxon>Alphaproteobacteria</taxon>
        <taxon>Rhodobacterales</taxon>
        <taxon>Roseobacteraceae</taxon>
        <taxon>Pseudoponticoccus</taxon>
    </lineage>
</organism>
<protein>
    <submittedName>
        <fullName evidence="11">Poly(A) polymerase</fullName>
    </submittedName>
</protein>
<evidence type="ECO:0000256" key="3">
    <source>
        <dbReference type="ARBA" id="ARBA00022694"/>
    </source>
</evidence>
<reference evidence="11 12" key="1">
    <citation type="submission" date="2015-12" db="EMBL/GenBank/DDBJ databases">
        <authorList>
            <person name="Shamseldin A."/>
            <person name="Moawad H."/>
            <person name="Abd El-Rahim W.M."/>
            <person name="Sadowsky M.J."/>
        </authorList>
    </citation>
    <scope>NUCLEOTIDE SEQUENCE [LARGE SCALE GENOMIC DNA]</scope>
    <source>
        <strain evidence="11 12">SJ5A-1</strain>
    </source>
</reference>
<dbReference type="AlphaFoldDB" id="A0A0W7WG24"/>
<keyword evidence="7" id="KW-0460">Magnesium</keyword>
<accession>A0A0W7WG24</accession>
<dbReference type="Pfam" id="PF12627">
    <property type="entry name" value="PolyA_pol_RNAbd"/>
    <property type="match status" value="1"/>
</dbReference>
<evidence type="ECO:0000256" key="4">
    <source>
        <dbReference type="ARBA" id="ARBA00022695"/>
    </source>
</evidence>
<dbReference type="InterPro" id="IPR050264">
    <property type="entry name" value="Bact_CCA-adding_enz_type3_sf"/>
</dbReference>
<feature type="domain" description="Poly A polymerase head" evidence="9">
    <location>
        <begin position="29"/>
        <end position="150"/>
    </location>
</feature>
<dbReference type="Pfam" id="PF01743">
    <property type="entry name" value="PolyA_pol"/>
    <property type="match status" value="1"/>
</dbReference>
<keyword evidence="3" id="KW-0819">tRNA processing</keyword>
<comment type="similarity">
    <text evidence="8">Belongs to the tRNA nucleotidyltransferase/poly(A) polymerase family.</text>
</comment>
<dbReference type="GO" id="GO:0008033">
    <property type="term" value="P:tRNA processing"/>
    <property type="evidence" value="ECO:0007669"/>
    <property type="project" value="UniProtKB-KW"/>
</dbReference>
<keyword evidence="2 8" id="KW-0808">Transferase</keyword>
<dbReference type="EMBL" id="LPXO01000012">
    <property type="protein sequence ID" value="KUF09553.1"/>
    <property type="molecule type" value="Genomic_DNA"/>
</dbReference>
<dbReference type="STRING" id="1685382.AVJ23_16845"/>
<dbReference type="GO" id="GO:0000049">
    <property type="term" value="F:tRNA binding"/>
    <property type="evidence" value="ECO:0007669"/>
    <property type="project" value="TreeGrafter"/>
</dbReference>
<dbReference type="Gene3D" id="1.10.3090.10">
    <property type="entry name" value="cca-adding enzyme, domain 2"/>
    <property type="match status" value="1"/>
</dbReference>
<comment type="caution">
    <text evidence="11">The sequence shown here is derived from an EMBL/GenBank/DDBJ whole genome shotgun (WGS) entry which is preliminary data.</text>
</comment>
<feature type="domain" description="tRNA nucleotidyltransferase/poly(A) polymerase RNA and SrmB- binding" evidence="10">
    <location>
        <begin position="183"/>
        <end position="238"/>
    </location>
</feature>
<evidence type="ECO:0000256" key="7">
    <source>
        <dbReference type="ARBA" id="ARBA00022842"/>
    </source>
</evidence>
<dbReference type="PANTHER" id="PTHR46173">
    <property type="entry name" value="CCA TRNA NUCLEOTIDYLTRANSFERASE 1, MITOCHONDRIAL"/>
    <property type="match status" value="1"/>
</dbReference>
<gene>
    <name evidence="11" type="ORF">AVJ23_16845</name>
</gene>
<evidence type="ECO:0000256" key="1">
    <source>
        <dbReference type="ARBA" id="ARBA00001946"/>
    </source>
</evidence>
<name>A0A0W7WG24_9RHOB</name>
<comment type="cofactor">
    <cofactor evidence="1">
        <name>Mg(2+)</name>
        <dbReference type="ChEBI" id="CHEBI:18420"/>
    </cofactor>
</comment>
<proteinExistence type="inferred from homology"/>
<evidence type="ECO:0000259" key="9">
    <source>
        <dbReference type="Pfam" id="PF01743"/>
    </source>
</evidence>
<keyword evidence="8" id="KW-0694">RNA-binding</keyword>